<keyword evidence="3" id="KW-1185">Reference proteome</keyword>
<sequence length="322" mass="36300">MIGELVSSGLTSPTEAEINKLSRKRKLALAPAVLPTLYKNLSLLRAKITSSSDSVVIAAGQFHLVLLWAFEHFPDALAPDSPNILKPGERVSRRHNLSSRNLTVSQVKMAVIQSENFEWRPYAADYENWRHVSYYGGKEEQIETKDMESYFHFLQPCELSGLDLDCKEKYQPQRVARQFGLDQELPAANSSCAHEIFLPIFVPPKSFLGGVSQRYYKWLKESMSPPESGTLIKALPSEKENQQRKIDMMEIRRRMLKEIAQVVAIDEPEAKRKAAGSYTEAPIIIDEMHGESGKRISPNVTVDEPTQIEDAGKSIKNPILIC</sequence>
<feature type="domain" description="Aminotransferase-like plant mobile" evidence="1">
    <location>
        <begin position="19"/>
        <end position="188"/>
    </location>
</feature>
<organism evidence="2 3">
    <name type="scientific">Oldenlandia corymbosa var. corymbosa</name>
    <dbReference type="NCBI Taxonomy" id="529605"/>
    <lineage>
        <taxon>Eukaryota</taxon>
        <taxon>Viridiplantae</taxon>
        <taxon>Streptophyta</taxon>
        <taxon>Embryophyta</taxon>
        <taxon>Tracheophyta</taxon>
        <taxon>Spermatophyta</taxon>
        <taxon>Magnoliopsida</taxon>
        <taxon>eudicotyledons</taxon>
        <taxon>Gunneridae</taxon>
        <taxon>Pentapetalae</taxon>
        <taxon>asterids</taxon>
        <taxon>lamiids</taxon>
        <taxon>Gentianales</taxon>
        <taxon>Rubiaceae</taxon>
        <taxon>Rubioideae</taxon>
        <taxon>Spermacoceae</taxon>
        <taxon>Hedyotis-Oldenlandia complex</taxon>
        <taxon>Oldenlandia</taxon>
    </lineage>
</organism>
<dbReference type="GO" id="GO:0010073">
    <property type="term" value="P:meristem maintenance"/>
    <property type="evidence" value="ECO:0007669"/>
    <property type="project" value="InterPro"/>
</dbReference>
<dbReference type="InterPro" id="IPR019557">
    <property type="entry name" value="AminoTfrase-like_pln_mobile"/>
</dbReference>
<evidence type="ECO:0000259" key="1">
    <source>
        <dbReference type="Pfam" id="PF10536"/>
    </source>
</evidence>
<dbReference type="Pfam" id="PF10536">
    <property type="entry name" value="PMD"/>
    <property type="match status" value="1"/>
</dbReference>
<accession>A0AAV1C170</accession>
<reference evidence="2" key="1">
    <citation type="submission" date="2023-03" db="EMBL/GenBank/DDBJ databases">
        <authorList>
            <person name="Julca I."/>
        </authorList>
    </citation>
    <scope>NUCLEOTIDE SEQUENCE</scope>
</reference>
<name>A0AAV1C170_OLDCO</name>
<dbReference type="EMBL" id="OX459118">
    <property type="protein sequence ID" value="CAI9088434.1"/>
    <property type="molecule type" value="Genomic_DNA"/>
</dbReference>
<protein>
    <submittedName>
        <fullName evidence="2">OLC1v1022761C1</fullName>
    </submittedName>
</protein>
<dbReference type="InterPro" id="IPR044824">
    <property type="entry name" value="MAIN-like"/>
</dbReference>
<evidence type="ECO:0000313" key="2">
    <source>
        <dbReference type="EMBL" id="CAI9088434.1"/>
    </source>
</evidence>
<dbReference type="PANTHER" id="PTHR46033">
    <property type="entry name" value="PROTEIN MAIN-LIKE 2"/>
    <property type="match status" value="1"/>
</dbReference>
<dbReference type="PANTHER" id="PTHR46033:SF83">
    <property type="entry name" value="PROTEIN MAINTENANCE OF MERISTEMS-LIKE"/>
    <property type="match status" value="1"/>
</dbReference>
<proteinExistence type="predicted"/>
<dbReference type="AlphaFoldDB" id="A0AAV1C170"/>
<dbReference type="Proteomes" id="UP001161247">
    <property type="component" value="Chromosome 1"/>
</dbReference>
<gene>
    <name evidence="2" type="ORF">OLC1_LOCUS1013</name>
</gene>
<evidence type="ECO:0000313" key="3">
    <source>
        <dbReference type="Proteomes" id="UP001161247"/>
    </source>
</evidence>